<evidence type="ECO:0000313" key="11">
    <source>
        <dbReference type="EMBL" id="SET80444.1"/>
    </source>
</evidence>
<sequence>MKVLNAIKSVLDKIMEWANIVLLACMTILVTYQVIARYFFSKPSAVAETLAQYMFVWTIMFGSAYVFGKREHLDITVLKDVLKPFPRLCVDLLIEAVLLIFAVTVMLIGGWAQTTKQMIQLDAALQIPMGFIYAAIPFCGAAMLFYSIWLAADDVRRYKEKIENKEGN</sequence>
<evidence type="ECO:0000256" key="7">
    <source>
        <dbReference type="ARBA" id="ARBA00023136"/>
    </source>
</evidence>
<keyword evidence="6 9" id="KW-1133">Transmembrane helix</keyword>
<evidence type="ECO:0000256" key="6">
    <source>
        <dbReference type="ARBA" id="ARBA00022989"/>
    </source>
</evidence>
<evidence type="ECO:0000256" key="9">
    <source>
        <dbReference type="SAM" id="Phobius"/>
    </source>
</evidence>
<dbReference type="Proteomes" id="UP000199820">
    <property type="component" value="Unassembled WGS sequence"/>
</dbReference>
<keyword evidence="2" id="KW-0813">Transport</keyword>
<dbReference type="EMBL" id="FOIL01000046">
    <property type="protein sequence ID" value="SET80444.1"/>
    <property type="molecule type" value="Genomic_DNA"/>
</dbReference>
<comment type="subcellular location">
    <subcellularLocation>
        <location evidence="1">Cell inner membrane</location>
        <topology evidence="1">Multi-pass membrane protein</topology>
    </subcellularLocation>
</comment>
<dbReference type="InterPro" id="IPR055348">
    <property type="entry name" value="DctQ"/>
</dbReference>
<dbReference type="PANTHER" id="PTHR35011">
    <property type="entry name" value="2,3-DIKETO-L-GULONATE TRAP TRANSPORTER SMALL PERMEASE PROTEIN YIAM"/>
    <property type="match status" value="1"/>
</dbReference>
<organism evidence="11 12">
    <name type="scientific">[Clostridium] aminophilum</name>
    <dbReference type="NCBI Taxonomy" id="1526"/>
    <lineage>
        <taxon>Bacteria</taxon>
        <taxon>Bacillati</taxon>
        <taxon>Bacillota</taxon>
        <taxon>Clostridia</taxon>
        <taxon>Lachnospirales</taxon>
        <taxon>Lachnospiraceae</taxon>
    </lineage>
</organism>
<dbReference type="RefSeq" id="WP_074650147.1">
    <property type="nucleotide sequence ID" value="NZ_FOIL01000046.1"/>
</dbReference>
<evidence type="ECO:0000313" key="12">
    <source>
        <dbReference type="Proteomes" id="UP000199820"/>
    </source>
</evidence>
<dbReference type="Pfam" id="PF04290">
    <property type="entry name" value="DctQ"/>
    <property type="match status" value="1"/>
</dbReference>
<keyword evidence="3" id="KW-1003">Cell membrane</keyword>
<feature type="transmembrane region" description="Helical" evidence="9">
    <location>
        <begin position="51"/>
        <end position="68"/>
    </location>
</feature>
<feature type="domain" description="Tripartite ATP-independent periplasmic transporters DctQ component" evidence="10">
    <location>
        <begin position="26"/>
        <end position="155"/>
    </location>
</feature>
<keyword evidence="4" id="KW-0997">Cell inner membrane</keyword>
<dbReference type="InterPro" id="IPR007387">
    <property type="entry name" value="TRAP_DctQ"/>
</dbReference>
<dbReference type="GO" id="GO:0015740">
    <property type="term" value="P:C4-dicarboxylate transport"/>
    <property type="evidence" value="ECO:0007669"/>
    <property type="project" value="TreeGrafter"/>
</dbReference>
<keyword evidence="12" id="KW-1185">Reference proteome</keyword>
<evidence type="ECO:0000256" key="4">
    <source>
        <dbReference type="ARBA" id="ARBA00022519"/>
    </source>
</evidence>
<accession>A0A1I0HC60</accession>
<evidence type="ECO:0000256" key="2">
    <source>
        <dbReference type="ARBA" id="ARBA00022448"/>
    </source>
</evidence>
<dbReference type="PANTHER" id="PTHR35011:SF2">
    <property type="entry name" value="2,3-DIKETO-L-GULONATE TRAP TRANSPORTER SMALL PERMEASE PROTEIN YIAM"/>
    <property type="match status" value="1"/>
</dbReference>
<dbReference type="eggNOG" id="COG3090">
    <property type="taxonomic scope" value="Bacteria"/>
</dbReference>
<evidence type="ECO:0000259" key="10">
    <source>
        <dbReference type="Pfam" id="PF04290"/>
    </source>
</evidence>
<feature type="transmembrane region" description="Helical" evidence="9">
    <location>
        <begin position="88"/>
        <end position="111"/>
    </location>
</feature>
<feature type="transmembrane region" description="Helical" evidence="9">
    <location>
        <begin position="20"/>
        <end position="39"/>
    </location>
</feature>
<dbReference type="AlphaFoldDB" id="A0A1I0HC60"/>
<keyword evidence="7 9" id="KW-0472">Membrane</keyword>
<dbReference type="GO" id="GO:0005886">
    <property type="term" value="C:plasma membrane"/>
    <property type="evidence" value="ECO:0007669"/>
    <property type="project" value="UniProtKB-SubCell"/>
</dbReference>
<evidence type="ECO:0000256" key="5">
    <source>
        <dbReference type="ARBA" id="ARBA00022692"/>
    </source>
</evidence>
<feature type="transmembrane region" description="Helical" evidence="9">
    <location>
        <begin position="131"/>
        <end position="152"/>
    </location>
</feature>
<evidence type="ECO:0000256" key="1">
    <source>
        <dbReference type="ARBA" id="ARBA00004429"/>
    </source>
</evidence>
<name>A0A1I0HC60_9FIRM</name>
<proteinExistence type="inferred from homology"/>
<evidence type="ECO:0000256" key="8">
    <source>
        <dbReference type="ARBA" id="ARBA00038436"/>
    </source>
</evidence>
<protein>
    <submittedName>
        <fullName evidence="11">TRAP-type C4-dicarboxylate transport system, small permease component</fullName>
    </submittedName>
</protein>
<gene>
    <name evidence="11" type="ORF">SAMN04487771_104619</name>
</gene>
<dbReference type="STRING" id="1526.SAMN02910262_01375"/>
<evidence type="ECO:0000256" key="3">
    <source>
        <dbReference type="ARBA" id="ARBA00022475"/>
    </source>
</evidence>
<dbReference type="GO" id="GO:0022857">
    <property type="term" value="F:transmembrane transporter activity"/>
    <property type="evidence" value="ECO:0007669"/>
    <property type="project" value="TreeGrafter"/>
</dbReference>
<reference evidence="11 12" key="1">
    <citation type="submission" date="2016-10" db="EMBL/GenBank/DDBJ databases">
        <authorList>
            <person name="de Groot N.N."/>
        </authorList>
    </citation>
    <scope>NUCLEOTIDE SEQUENCE [LARGE SCALE GENOMIC DNA]</scope>
    <source>
        <strain evidence="11 12">KH1P1</strain>
    </source>
</reference>
<comment type="similarity">
    <text evidence="8">Belongs to the TRAP transporter small permease family.</text>
</comment>
<keyword evidence="5 9" id="KW-0812">Transmembrane</keyword>